<dbReference type="InterPro" id="IPR036294">
    <property type="entry name" value="Rbstp2229-like_sf"/>
</dbReference>
<evidence type="ECO:0000313" key="2">
    <source>
        <dbReference type="Proteomes" id="UP001500880"/>
    </source>
</evidence>
<evidence type="ECO:0000313" key="1">
    <source>
        <dbReference type="EMBL" id="GAA0494605.1"/>
    </source>
</evidence>
<dbReference type="InterPro" id="IPR015062">
    <property type="entry name" value="DUF1885"/>
</dbReference>
<keyword evidence="2" id="KW-1185">Reference proteome</keyword>
<name>A0ABN1BC33_9BACI</name>
<comment type="caution">
    <text evidence="1">The sequence shown here is derived from an EMBL/GenBank/DDBJ whole genome shotgun (WGS) entry which is preliminary data.</text>
</comment>
<dbReference type="RefSeq" id="WP_343840787.1">
    <property type="nucleotide sequence ID" value="NZ_BAAADO010000004.1"/>
</dbReference>
<accession>A0ABN1BC33</accession>
<reference evidence="1 2" key="1">
    <citation type="journal article" date="2019" name="Int. J. Syst. Evol. Microbiol.">
        <title>The Global Catalogue of Microorganisms (GCM) 10K type strain sequencing project: providing services to taxonomists for standard genome sequencing and annotation.</title>
        <authorList>
            <consortium name="The Broad Institute Genomics Platform"/>
            <consortium name="The Broad Institute Genome Sequencing Center for Infectious Disease"/>
            <person name="Wu L."/>
            <person name="Ma J."/>
        </authorList>
    </citation>
    <scope>NUCLEOTIDE SEQUENCE [LARGE SCALE GENOMIC DNA]</scope>
    <source>
        <strain evidence="1 2">JCM 12389</strain>
    </source>
</reference>
<organism evidence="1 2">
    <name type="scientific">Salinibacillus aidingensis</name>
    <dbReference type="NCBI Taxonomy" id="237684"/>
    <lineage>
        <taxon>Bacteria</taxon>
        <taxon>Bacillati</taxon>
        <taxon>Bacillota</taxon>
        <taxon>Bacilli</taxon>
        <taxon>Bacillales</taxon>
        <taxon>Bacillaceae</taxon>
        <taxon>Salinibacillus</taxon>
    </lineage>
</organism>
<protein>
    <submittedName>
        <fullName evidence="1">DUF1885 family protein</fullName>
    </submittedName>
</protein>
<dbReference type="Proteomes" id="UP001500880">
    <property type="component" value="Unassembled WGS sequence"/>
</dbReference>
<proteinExistence type="predicted"/>
<dbReference type="SUPFAM" id="SSF111171">
    <property type="entry name" value="Rbstp2229 protein"/>
    <property type="match status" value="1"/>
</dbReference>
<gene>
    <name evidence="1" type="ORF">GCM10008986_21520</name>
</gene>
<dbReference type="Gene3D" id="3.30.310.120">
    <property type="entry name" value="Rbstp2229 like protein"/>
    <property type="match status" value="1"/>
</dbReference>
<dbReference type="Gene3D" id="1.20.5.850">
    <property type="entry name" value="Rbstp2229 protein"/>
    <property type="match status" value="1"/>
</dbReference>
<dbReference type="Pfam" id="PF08968">
    <property type="entry name" value="DUF1885"/>
    <property type="match status" value="1"/>
</dbReference>
<sequence length="126" mass="14577">MSRSSFVYADESNSITLENVKEWLNVYQEMTTKTGQQLDWNYENHAFPYNIEEKENDQGHYLQLKGILDRYDTILMGVSEEANKIQITLPSTATHGDKSKANEFAKFFRKKTGGKLQLFNGRVMSK</sequence>
<dbReference type="EMBL" id="BAAADO010000004">
    <property type="protein sequence ID" value="GAA0494605.1"/>
    <property type="molecule type" value="Genomic_DNA"/>
</dbReference>